<dbReference type="SUPFAM" id="SSF49899">
    <property type="entry name" value="Concanavalin A-like lectins/glucanases"/>
    <property type="match status" value="1"/>
</dbReference>
<evidence type="ECO:0000256" key="1">
    <source>
        <dbReference type="ARBA" id="ARBA00022723"/>
    </source>
</evidence>
<dbReference type="InterPro" id="IPR001870">
    <property type="entry name" value="B30.2/SPRY"/>
</dbReference>
<dbReference type="Pfam" id="PF00643">
    <property type="entry name" value="zf-B_box"/>
    <property type="match status" value="1"/>
</dbReference>
<evidence type="ECO:0000313" key="9">
    <source>
        <dbReference type="RefSeq" id="XP_006875752.1"/>
    </source>
</evidence>
<feature type="domain" description="RING-type" evidence="5">
    <location>
        <begin position="16"/>
        <end position="57"/>
    </location>
</feature>
<dbReference type="SUPFAM" id="SSF57845">
    <property type="entry name" value="B-box zinc-binding domain"/>
    <property type="match status" value="1"/>
</dbReference>
<dbReference type="SMART" id="SM00184">
    <property type="entry name" value="RING"/>
    <property type="match status" value="1"/>
</dbReference>
<evidence type="ECO:0000259" key="5">
    <source>
        <dbReference type="PROSITE" id="PS50089"/>
    </source>
</evidence>
<dbReference type="InterPro" id="IPR013083">
    <property type="entry name" value="Znf_RING/FYVE/PHD"/>
</dbReference>
<dbReference type="InterPro" id="IPR001841">
    <property type="entry name" value="Znf_RING"/>
</dbReference>
<keyword evidence="2 4" id="KW-0863">Zinc-finger</keyword>
<feature type="domain" description="B box-type" evidence="6">
    <location>
        <begin position="90"/>
        <end position="131"/>
    </location>
</feature>
<dbReference type="Gene3D" id="2.60.120.920">
    <property type="match status" value="1"/>
</dbReference>
<keyword evidence="1" id="KW-0479">Metal-binding</keyword>
<dbReference type="InterPro" id="IPR000315">
    <property type="entry name" value="Znf_B-box"/>
</dbReference>
<dbReference type="Pfam" id="PF15227">
    <property type="entry name" value="zf-C3HC4_4"/>
    <property type="match status" value="1"/>
</dbReference>
<dbReference type="Proteomes" id="UP000504623">
    <property type="component" value="Unplaced"/>
</dbReference>
<name>A0A9B0U4D9_CHRAS</name>
<dbReference type="InterPro" id="IPR013320">
    <property type="entry name" value="ConA-like_dom_sf"/>
</dbReference>
<protein>
    <submittedName>
        <fullName evidence="9">E3 ubiquitin-protein ligase TRIM31-like</fullName>
    </submittedName>
</protein>
<evidence type="ECO:0000256" key="2">
    <source>
        <dbReference type="ARBA" id="ARBA00022771"/>
    </source>
</evidence>
<dbReference type="InterPro" id="IPR003877">
    <property type="entry name" value="SPRY_dom"/>
</dbReference>
<dbReference type="Pfam" id="PF00622">
    <property type="entry name" value="SPRY"/>
    <property type="match status" value="1"/>
</dbReference>
<dbReference type="InterPro" id="IPR003879">
    <property type="entry name" value="Butyrophylin_SPRY"/>
</dbReference>
<keyword evidence="3" id="KW-0862">Zinc</keyword>
<feature type="domain" description="B30.2/SPRY" evidence="7">
    <location>
        <begin position="320"/>
        <end position="512"/>
    </location>
</feature>
<dbReference type="InterPro" id="IPR050143">
    <property type="entry name" value="TRIM/RBCC"/>
</dbReference>
<dbReference type="PROSITE" id="PS50089">
    <property type="entry name" value="ZF_RING_2"/>
    <property type="match status" value="1"/>
</dbReference>
<dbReference type="Gene3D" id="3.30.40.10">
    <property type="entry name" value="Zinc/RING finger domain, C3HC4 (zinc finger)"/>
    <property type="match status" value="1"/>
</dbReference>
<proteinExistence type="predicted"/>
<evidence type="ECO:0000259" key="6">
    <source>
        <dbReference type="PROSITE" id="PS50119"/>
    </source>
</evidence>
<evidence type="ECO:0000259" key="7">
    <source>
        <dbReference type="PROSITE" id="PS50188"/>
    </source>
</evidence>
<keyword evidence="8" id="KW-1185">Reference proteome</keyword>
<dbReference type="InterPro" id="IPR006574">
    <property type="entry name" value="PRY"/>
</dbReference>
<reference evidence="9" key="1">
    <citation type="submission" date="2025-08" db="UniProtKB">
        <authorList>
            <consortium name="RefSeq"/>
        </authorList>
    </citation>
    <scope>IDENTIFICATION</scope>
    <source>
        <tissue evidence="9">Spleen</tissue>
    </source>
</reference>
<evidence type="ECO:0000256" key="4">
    <source>
        <dbReference type="PROSITE-ProRule" id="PRU00024"/>
    </source>
</evidence>
<organism evidence="8 9">
    <name type="scientific">Chrysochloris asiatica</name>
    <name type="common">Cape golden mole</name>
    <dbReference type="NCBI Taxonomy" id="185453"/>
    <lineage>
        <taxon>Eukaryota</taxon>
        <taxon>Metazoa</taxon>
        <taxon>Chordata</taxon>
        <taxon>Craniata</taxon>
        <taxon>Vertebrata</taxon>
        <taxon>Euteleostomi</taxon>
        <taxon>Mammalia</taxon>
        <taxon>Eutheria</taxon>
        <taxon>Afrotheria</taxon>
        <taxon>Chrysochloridae</taxon>
        <taxon>Chrysochlorinae</taxon>
        <taxon>Chrysochloris</taxon>
    </lineage>
</organism>
<dbReference type="RefSeq" id="XP_006875752.1">
    <property type="nucleotide sequence ID" value="XM_006875690.1"/>
</dbReference>
<dbReference type="AlphaFoldDB" id="A0A9B0U4D9"/>
<dbReference type="InterPro" id="IPR043136">
    <property type="entry name" value="B30.2/SPRY_sf"/>
</dbReference>
<evidence type="ECO:0000313" key="8">
    <source>
        <dbReference type="Proteomes" id="UP000504623"/>
    </source>
</evidence>
<dbReference type="PROSITE" id="PS50188">
    <property type="entry name" value="B302_SPRY"/>
    <property type="match status" value="1"/>
</dbReference>
<dbReference type="SMART" id="SM00589">
    <property type="entry name" value="PRY"/>
    <property type="match status" value="1"/>
</dbReference>
<dbReference type="PANTHER" id="PTHR24103">
    <property type="entry name" value="E3 UBIQUITIN-PROTEIN LIGASE TRIM"/>
    <property type="match status" value="1"/>
</dbReference>
<dbReference type="PROSITE" id="PS50119">
    <property type="entry name" value="ZF_BBOX"/>
    <property type="match status" value="1"/>
</dbReference>
<dbReference type="PROSITE" id="PS00518">
    <property type="entry name" value="ZF_RING_1"/>
    <property type="match status" value="1"/>
</dbReference>
<dbReference type="OrthoDB" id="654191at2759"/>
<gene>
    <name evidence="9" type="primary">LOC102827112</name>
</gene>
<dbReference type="PRINTS" id="PR01407">
    <property type="entry name" value="BUTYPHLNCDUF"/>
</dbReference>
<dbReference type="Pfam" id="PF13765">
    <property type="entry name" value="PRY"/>
    <property type="match status" value="1"/>
</dbReference>
<dbReference type="InterPro" id="IPR017907">
    <property type="entry name" value="Znf_RING_CS"/>
</dbReference>
<sequence length="512" mass="57983">MTSSQVLSRLQEEVICPICLEILQDPVTIICGHNFCFRCITKNVGPSDNLLKCPLCKKSVMKDTLKPNWLLVNLVEKIQILSPFEEQPEMQELKCPKHQEKFHYFCENDGKFLCVVCHQSKEHKLHKISLIEEAAPKYQVLIQSQLETLQQKEKALVQMNVKGEQKISEFKAQVKNERQKIIQEFKHLHQVLQEEEKLLLSQVDRLDQEGAKEEKIYITSSEALQKHLGRLAESLKAKQKMSSRDLLWDIKVVLYRCKAFQLVSLTPVSTDLEKKLSDAISRHNSIVDTLKKCRDNLLADKKKYKSMFFIDTSKNSTVLENNNSKMNTALEPESPSTAPVTLDATSAHPDLILSQDLKTVKLDIGPLSNSAEPADPRCFYPFRCVVGLPSLSSGKQTWEAELQGPGGGACLVGVVSEHAPRRGFLQVEPKAGFWVLRIKGTQCQALIQDDTREVLPIPPSKVGVHVDHDRGEVVFYDAITSKHIYTFQASFQGRIFPFFRLLYSGTQITLSP</sequence>
<evidence type="ECO:0000256" key="3">
    <source>
        <dbReference type="ARBA" id="ARBA00022833"/>
    </source>
</evidence>
<dbReference type="SMART" id="SM00449">
    <property type="entry name" value="SPRY"/>
    <property type="match status" value="1"/>
</dbReference>
<accession>A0A9B0U4D9</accession>
<dbReference type="GO" id="GO:0008270">
    <property type="term" value="F:zinc ion binding"/>
    <property type="evidence" value="ECO:0007669"/>
    <property type="project" value="UniProtKB-KW"/>
</dbReference>
<dbReference type="Gene3D" id="3.30.160.60">
    <property type="entry name" value="Classic Zinc Finger"/>
    <property type="match status" value="1"/>
</dbReference>
<dbReference type="SMART" id="SM00336">
    <property type="entry name" value="BBOX"/>
    <property type="match status" value="1"/>
</dbReference>
<dbReference type="SUPFAM" id="SSF57850">
    <property type="entry name" value="RING/U-box"/>
    <property type="match status" value="1"/>
</dbReference>
<dbReference type="GeneID" id="102827112"/>